<dbReference type="STRING" id="1176587.A8C56_00265"/>
<gene>
    <name evidence="2" type="ORF">A8C56_00265</name>
</gene>
<proteinExistence type="predicted"/>
<evidence type="ECO:0000256" key="1">
    <source>
        <dbReference type="SAM" id="SignalP"/>
    </source>
</evidence>
<reference evidence="2 3" key="1">
    <citation type="submission" date="2016-05" db="EMBL/GenBank/DDBJ databases">
        <title>Niabella ginsenosidivorans BS26 whole genome sequencing.</title>
        <authorList>
            <person name="Im W.T."/>
            <person name="Siddiqi M.Z."/>
        </authorList>
    </citation>
    <scope>NUCLEOTIDE SEQUENCE [LARGE SCALE GENOMIC DNA]</scope>
    <source>
        <strain evidence="2 3">BS26</strain>
    </source>
</reference>
<keyword evidence="3" id="KW-1185">Reference proteome</keyword>
<evidence type="ECO:0000313" key="2">
    <source>
        <dbReference type="EMBL" id="ANH79613.1"/>
    </source>
</evidence>
<dbReference type="AlphaFoldDB" id="A0A1A9HWK2"/>
<dbReference type="EMBL" id="CP015772">
    <property type="protein sequence ID" value="ANH79613.1"/>
    <property type="molecule type" value="Genomic_DNA"/>
</dbReference>
<feature type="chain" id="PRO_5008389546" description="Outer membrane protein beta-barrel domain-containing protein" evidence="1">
    <location>
        <begin position="22"/>
        <end position="175"/>
    </location>
</feature>
<dbReference type="Proteomes" id="UP000077667">
    <property type="component" value="Chromosome"/>
</dbReference>
<organism evidence="2 3">
    <name type="scientific">Niabella ginsenosidivorans</name>
    <dbReference type="NCBI Taxonomy" id="1176587"/>
    <lineage>
        <taxon>Bacteria</taxon>
        <taxon>Pseudomonadati</taxon>
        <taxon>Bacteroidota</taxon>
        <taxon>Chitinophagia</taxon>
        <taxon>Chitinophagales</taxon>
        <taxon>Chitinophagaceae</taxon>
        <taxon>Niabella</taxon>
    </lineage>
</organism>
<dbReference type="KEGG" id="nia:A8C56_00265"/>
<dbReference type="OrthoDB" id="956254at2"/>
<accession>A0A1A9HWK2</accession>
<keyword evidence="1" id="KW-0732">Signal</keyword>
<name>A0A1A9HWK2_9BACT</name>
<dbReference type="RefSeq" id="WP_067750560.1">
    <property type="nucleotide sequence ID" value="NZ_CP015772.1"/>
</dbReference>
<protein>
    <recommendedName>
        <fullName evidence="4">Outer membrane protein beta-barrel domain-containing protein</fullName>
    </recommendedName>
</protein>
<sequence length="175" mass="19238">MPFKIFTLTAVLVTITFSANAQQQVTEFTKGALLLIKLDNGFTTGFRSYTPDLYTGGLTINPQVTVIANTLRLGANAALAYNDKKASGLFGPMAALRLATIETKNYGSLANIHLIAAANWGTSHQQMAGGGIGVELLQKVQLGITAQRDYRLNNWWFQSFIGYQFNKRKKIVNEF</sequence>
<evidence type="ECO:0008006" key="4">
    <source>
        <dbReference type="Google" id="ProtNLM"/>
    </source>
</evidence>
<feature type="signal peptide" evidence="1">
    <location>
        <begin position="1"/>
        <end position="21"/>
    </location>
</feature>
<evidence type="ECO:0000313" key="3">
    <source>
        <dbReference type="Proteomes" id="UP000077667"/>
    </source>
</evidence>